<keyword evidence="4" id="KW-0175">Coiled coil</keyword>
<evidence type="ECO:0000259" key="5">
    <source>
        <dbReference type="PROSITE" id="PS51715"/>
    </source>
</evidence>
<keyword evidence="7" id="KW-1185">Reference proteome</keyword>
<dbReference type="InterPro" id="IPR003191">
    <property type="entry name" value="Guanylate-bd/ATL_C"/>
</dbReference>
<comment type="caution">
    <text evidence="6">The sequence shown here is derived from an EMBL/GenBank/DDBJ whole genome shotgun (WGS) entry which is preliminary data.</text>
</comment>
<dbReference type="PANTHER" id="PTHR10751">
    <property type="entry name" value="GUANYLATE BINDING PROTEIN"/>
    <property type="match status" value="1"/>
</dbReference>
<dbReference type="GO" id="GO:0005525">
    <property type="term" value="F:GTP binding"/>
    <property type="evidence" value="ECO:0007669"/>
    <property type="project" value="UniProtKB-KW"/>
</dbReference>
<feature type="coiled-coil region" evidence="4">
    <location>
        <begin position="751"/>
        <end position="820"/>
    </location>
</feature>
<dbReference type="EMBL" id="JAAWWB010000034">
    <property type="protein sequence ID" value="KAG6741292.1"/>
    <property type="molecule type" value="Genomic_DNA"/>
</dbReference>
<reference evidence="6" key="1">
    <citation type="journal article" date="2020" name="bioRxiv">
        <title>Hybrid origin of Populus tomentosa Carr. identified through genome sequencing and phylogenomic analysis.</title>
        <authorList>
            <person name="An X."/>
            <person name="Gao K."/>
            <person name="Chen Z."/>
            <person name="Li J."/>
            <person name="Yang X."/>
            <person name="Yang X."/>
            <person name="Zhou J."/>
            <person name="Guo T."/>
            <person name="Zhao T."/>
            <person name="Huang S."/>
            <person name="Miao D."/>
            <person name="Khan W.U."/>
            <person name="Rao P."/>
            <person name="Ye M."/>
            <person name="Lei B."/>
            <person name="Liao W."/>
            <person name="Wang J."/>
            <person name="Ji L."/>
            <person name="Li Y."/>
            <person name="Guo B."/>
            <person name="Mustafa N.S."/>
            <person name="Li S."/>
            <person name="Yun Q."/>
            <person name="Keller S.R."/>
            <person name="Mao J."/>
            <person name="Zhang R."/>
            <person name="Strauss S.H."/>
        </authorList>
    </citation>
    <scope>NUCLEOTIDE SEQUENCE</scope>
    <source>
        <strain evidence="6">GM15</strain>
        <tissue evidence="6">Leaf</tissue>
    </source>
</reference>
<evidence type="ECO:0000313" key="6">
    <source>
        <dbReference type="EMBL" id="KAG6741292.1"/>
    </source>
</evidence>
<protein>
    <recommendedName>
        <fullName evidence="5">GB1/RHD3-type G domain-containing protein</fullName>
    </recommendedName>
</protein>
<comment type="similarity">
    <text evidence="3">Belongs to the TRAFAC class dynamin-like GTPase superfamily. GB1/RHD3 GTPase family.</text>
</comment>
<name>A0A8X8C4V5_POPTO</name>
<keyword evidence="2" id="KW-0342">GTP-binding</keyword>
<dbReference type="InterPro" id="IPR015894">
    <property type="entry name" value="Guanylate-bd_N"/>
</dbReference>
<evidence type="ECO:0000256" key="1">
    <source>
        <dbReference type="ARBA" id="ARBA00022741"/>
    </source>
</evidence>
<feature type="domain" description="GB1/RHD3-type G" evidence="5">
    <location>
        <begin position="56"/>
        <end position="319"/>
    </location>
</feature>
<dbReference type="AlphaFoldDB" id="A0A8X8C4V5"/>
<gene>
    <name evidence="6" type="ORF">POTOM_054525</name>
</gene>
<dbReference type="Pfam" id="PF02263">
    <property type="entry name" value="GBP"/>
    <property type="match status" value="1"/>
</dbReference>
<accession>A0A8X8C4V5</accession>
<dbReference type="Pfam" id="PF02841">
    <property type="entry name" value="GBP_C"/>
    <property type="match status" value="1"/>
</dbReference>
<keyword evidence="1" id="KW-0547">Nucleotide-binding</keyword>
<feature type="coiled-coil region" evidence="4">
    <location>
        <begin position="613"/>
        <end position="654"/>
    </location>
</feature>
<sequence length="1109" mass="125272">MMQKITNLVSFPEKDSNNTIDAEPSNAGRPIKFIYYDESGKFKVHPDAVDALMQIKGPIGVVSVCGRARQGKSFLLNQIFGVRRVLGLFGGDGHVLLLGRSTGFQVGSTHRPCTKGIWIWSEPLKRAALGGTEYSLVLLDCEGIDAYDQTGTYSAQIFSLAILLSSLFVYNQMGVIDEAALDCLSLVSEMTKHIHVKAFGEKETVPDLGHFSPVFVWLLRDFYLDLKEDNTKITPCNYLELALRPVLGSRKDVAARNKIRESIRALFPNRECFTLVNPLNNEADLQHLDRVLLDKFRPEFLSGLNMLANFVFERTKPKQVGGTVMTGPILAGITKSFLDSLNRGAVPTISSSWQNVEESGCQKAFDTAIEVYKSAFDHTKPADEVSLREVHDEAVQKSISVYNASAVGVGSARQKYEVLLQNFCKKAFEDYKRNEFIEAEIQCLNAIQNMERKLKAACQVDDAKIERVVIVLDSLLSEYEASVHGPAKWQKLSSFLQQRFVYVDFHFSASTTPMLIILPIYSCSTNNGFHNPLKEGIKKDGRISSPLHEMFGTCLQGPILHHAKKLIDEASSDKNVLILKCCSMEDKMQMLHKKLEVSEKFKTEYRKSYEDAINDLNKVSECYKSRITDLERKCSSLEERYSSSLEMLDSAKQESLEWRRKYEETWNKKAVKDQVKVGTMSGAHEAEARLAASHGQTQLAWKKADEWKEKYVIAVNEFKANIEKENVLLEYPIEDVNCREEALSAELCNSLAEKDKEIKVKIAKLEEAEQKITTLNLDLKGAQEKMDKYELELSALKLQLKNLTDKYESVKTVAHALEMQAQILVQDGTQMEQKYLTESKRFEEANERCKVTAEEVKVANKFVETAQSDVLAAQNSKWDASQLAIERLAQMETAQKQIEDLERQKLDLTSEVDRLRISEVDAISRVALLEAMVKERDQELEALKMKCEQRLSSMLGQNIMANGPSLHAELQQRKLVSPQVELSPDHSNETALVSEMETIAWGKRSRLKVLSAGQDSVQDMDIDEEIARESKKQKMALQKCTTTEVENSDVKANEDSEDRKAGSRSYVRLTVLKMQQELTELGFGGDLLELKSSKKKDVYALYKRLVLKK</sequence>
<dbReference type="Proteomes" id="UP000886885">
    <property type="component" value="Chromosome 17D"/>
</dbReference>
<evidence type="ECO:0000313" key="7">
    <source>
        <dbReference type="Proteomes" id="UP000886885"/>
    </source>
</evidence>
<dbReference type="GO" id="GO:0003924">
    <property type="term" value="F:GTPase activity"/>
    <property type="evidence" value="ECO:0007669"/>
    <property type="project" value="InterPro"/>
</dbReference>
<evidence type="ECO:0000256" key="2">
    <source>
        <dbReference type="ARBA" id="ARBA00023134"/>
    </source>
</evidence>
<dbReference type="PROSITE" id="PS51715">
    <property type="entry name" value="G_GB1_RHD3"/>
    <property type="match status" value="1"/>
</dbReference>
<dbReference type="OrthoDB" id="2135133at2759"/>
<proteinExistence type="inferred from homology"/>
<feature type="coiled-coil region" evidence="4">
    <location>
        <begin position="884"/>
        <end position="946"/>
    </location>
</feature>
<dbReference type="CDD" id="cd01851">
    <property type="entry name" value="GBP"/>
    <property type="match status" value="1"/>
</dbReference>
<evidence type="ECO:0000256" key="4">
    <source>
        <dbReference type="SAM" id="Coils"/>
    </source>
</evidence>
<dbReference type="InterPro" id="IPR030386">
    <property type="entry name" value="G_GB1_RHD3_dom"/>
</dbReference>
<evidence type="ECO:0000256" key="3">
    <source>
        <dbReference type="PROSITE-ProRule" id="PRU01052"/>
    </source>
</evidence>
<organism evidence="6 7">
    <name type="scientific">Populus tomentosa</name>
    <name type="common">Chinese white poplar</name>
    <dbReference type="NCBI Taxonomy" id="118781"/>
    <lineage>
        <taxon>Eukaryota</taxon>
        <taxon>Viridiplantae</taxon>
        <taxon>Streptophyta</taxon>
        <taxon>Embryophyta</taxon>
        <taxon>Tracheophyta</taxon>
        <taxon>Spermatophyta</taxon>
        <taxon>Magnoliopsida</taxon>
        <taxon>eudicotyledons</taxon>
        <taxon>Gunneridae</taxon>
        <taxon>Pentapetalae</taxon>
        <taxon>rosids</taxon>
        <taxon>fabids</taxon>
        <taxon>Malpighiales</taxon>
        <taxon>Salicaceae</taxon>
        <taxon>Saliceae</taxon>
        <taxon>Populus</taxon>
    </lineage>
</organism>